<dbReference type="EMBL" id="CP130613">
    <property type="protein sequence ID" value="WKW14788.1"/>
    <property type="molecule type" value="Genomic_DNA"/>
</dbReference>
<organism evidence="2 3">
    <name type="scientific">Pseudogemmatithrix spongiicola</name>
    <dbReference type="NCBI Taxonomy" id="3062599"/>
    <lineage>
        <taxon>Bacteria</taxon>
        <taxon>Pseudomonadati</taxon>
        <taxon>Gemmatimonadota</taxon>
        <taxon>Gemmatimonadia</taxon>
        <taxon>Gemmatimonadales</taxon>
        <taxon>Gemmatimonadaceae</taxon>
        <taxon>Pseudogemmatithrix</taxon>
    </lineage>
</organism>
<dbReference type="RefSeq" id="WP_367887563.1">
    <property type="nucleotide sequence ID" value="NZ_CP130612.1"/>
</dbReference>
<dbReference type="KEGG" id="pspc:Strain318_001146"/>
<evidence type="ECO:0000313" key="2">
    <source>
        <dbReference type="EMBL" id="WKW14788.1"/>
    </source>
</evidence>
<evidence type="ECO:0008006" key="4">
    <source>
        <dbReference type="Google" id="ProtNLM"/>
    </source>
</evidence>
<evidence type="ECO:0000256" key="1">
    <source>
        <dbReference type="SAM" id="SignalP"/>
    </source>
</evidence>
<feature type="signal peptide" evidence="1">
    <location>
        <begin position="1"/>
        <end position="20"/>
    </location>
</feature>
<gene>
    <name evidence="2" type="ORF">Strain318_001146</name>
</gene>
<evidence type="ECO:0000313" key="3">
    <source>
        <dbReference type="Proteomes" id="UP001229955"/>
    </source>
</evidence>
<protein>
    <recommendedName>
        <fullName evidence="4">Intracellular proteinase inhibitor BsuPI domain-containing protein</fullName>
    </recommendedName>
</protein>
<reference evidence="2" key="1">
    <citation type="submission" date="2023-07" db="EMBL/GenBank/DDBJ databases">
        <authorList>
            <person name="Haufschild T."/>
            <person name="Kallscheuer N."/>
            <person name="Hammer J."/>
            <person name="Kohn T."/>
            <person name="Kabuu M."/>
            <person name="Jogler M."/>
            <person name="Wohfarth N."/>
            <person name="Heuer A."/>
            <person name="Rohde M."/>
            <person name="van Teeseling M.C.F."/>
            <person name="Jogler C."/>
        </authorList>
    </citation>
    <scope>NUCLEOTIDE SEQUENCE</scope>
    <source>
        <strain evidence="2">Strain 318</strain>
    </source>
</reference>
<keyword evidence="3" id="KW-1185">Reference proteome</keyword>
<proteinExistence type="predicted"/>
<keyword evidence="1" id="KW-0732">Signal</keyword>
<accession>A0AA49Q6Q7</accession>
<dbReference type="Proteomes" id="UP001229955">
    <property type="component" value="Chromosome"/>
</dbReference>
<feature type="chain" id="PRO_5041296537" description="Intracellular proteinase inhibitor BsuPI domain-containing protein" evidence="1">
    <location>
        <begin position="21"/>
        <end position="137"/>
    </location>
</feature>
<sequence length="137" mass="15078">MMPRTLVSVLLSALLLAGCADDPLDPLRSIRIEVPSTVTFVEPGPTDVAFVVRNTGRRAVALQHCGESLVVYVDLWGGEEWMQLTEVLCPEALAFTDFAAGAEREGFFRLNFAGPARYRLRIESEDGDITSHAIDLR</sequence>
<dbReference type="PROSITE" id="PS51257">
    <property type="entry name" value="PROKAR_LIPOPROTEIN"/>
    <property type="match status" value="1"/>
</dbReference>
<name>A0AA49Q6Q7_9BACT</name>
<dbReference type="AlphaFoldDB" id="A0AA49Q6Q7"/>